<feature type="domain" description="Solute-binding protein family 3/N-terminal" evidence="3">
    <location>
        <begin position="40"/>
        <end position="262"/>
    </location>
</feature>
<dbReference type="InterPro" id="IPR001638">
    <property type="entry name" value="Solute-binding_3/MltF_N"/>
</dbReference>
<dbReference type="SUPFAM" id="SSF53850">
    <property type="entry name" value="Periplasmic binding protein-like II"/>
    <property type="match status" value="1"/>
</dbReference>
<evidence type="ECO:0000313" key="4">
    <source>
        <dbReference type="EMBL" id="THF65655.1"/>
    </source>
</evidence>
<protein>
    <submittedName>
        <fullName evidence="4">Transporter substrate-binding domain-containing protein</fullName>
    </submittedName>
</protein>
<accession>A0A4V3WC36</accession>
<dbReference type="AlphaFoldDB" id="A0A4V3WC36"/>
<keyword evidence="5" id="KW-1185">Reference proteome</keyword>
<organism evidence="4 5">
    <name type="scientific">Pseudothauera nasutitermitis</name>
    <dbReference type="NCBI Taxonomy" id="2565930"/>
    <lineage>
        <taxon>Bacteria</taxon>
        <taxon>Pseudomonadati</taxon>
        <taxon>Pseudomonadota</taxon>
        <taxon>Betaproteobacteria</taxon>
        <taxon>Rhodocyclales</taxon>
        <taxon>Zoogloeaceae</taxon>
        <taxon>Pseudothauera</taxon>
    </lineage>
</organism>
<dbReference type="PANTHER" id="PTHR35936:SF17">
    <property type="entry name" value="ARGININE-BINDING EXTRACELLULAR PROTEIN ARTP"/>
    <property type="match status" value="1"/>
</dbReference>
<evidence type="ECO:0000259" key="3">
    <source>
        <dbReference type="SMART" id="SM00062"/>
    </source>
</evidence>
<reference evidence="4 5" key="1">
    <citation type="submission" date="2019-04" db="EMBL/GenBank/DDBJ databases">
        <title>Azoarcus nasutitermitis sp. nov. isolated from termite nest.</title>
        <authorList>
            <person name="Lin S.-Y."/>
            <person name="Hameed A."/>
            <person name="Hsu Y.-H."/>
            <person name="Young C.-C."/>
        </authorList>
    </citation>
    <scope>NUCLEOTIDE SEQUENCE [LARGE SCALE GENOMIC DNA]</scope>
    <source>
        <strain evidence="4 5">CC-YHH838</strain>
    </source>
</reference>
<dbReference type="Proteomes" id="UP000308430">
    <property type="component" value="Unassembled WGS sequence"/>
</dbReference>
<name>A0A4V3WC36_9RHOO</name>
<evidence type="ECO:0000256" key="2">
    <source>
        <dbReference type="SAM" id="SignalP"/>
    </source>
</evidence>
<dbReference type="EMBL" id="SSOC01000003">
    <property type="protein sequence ID" value="THF65655.1"/>
    <property type="molecule type" value="Genomic_DNA"/>
</dbReference>
<dbReference type="Pfam" id="PF00497">
    <property type="entry name" value="SBP_bac_3"/>
    <property type="match status" value="1"/>
</dbReference>
<feature type="signal peptide" evidence="2">
    <location>
        <begin position="1"/>
        <end position="28"/>
    </location>
</feature>
<evidence type="ECO:0000313" key="5">
    <source>
        <dbReference type="Proteomes" id="UP000308430"/>
    </source>
</evidence>
<sequence length="263" mass="28647">MKALSFIKTSLAAFTLVGATLGGTQALAADSLRGILGRDVVRIGAVSAPPWYQKDLRTNEWTGLVPDLAQAIFKPSGIAIEYVDTQWGTAAAGLQAGRFDLLGGFNKTPERARAVDFTRPIGAHKMGVLTLEDDLSRYRTWDGINDPAIRLAAIDGSAAVTLLQPKLTRTQWVIVPNSEAMQLEVESGRANALLTNDIQMALYIERRGRGHAVFPAPIQAQATNIGLAKDREALRNWLDERLEALDKEGTLDRIWAKYVPAAK</sequence>
<dbReference type="OrthoDB" id="8994218at2"/>
<gene>
    <name evidence="4" type="ORF">E6C76_08810</name>
</gene>
<proteinExistence type="predicted"/>
<feature type="chain" id="PRO_5020336166" evidence="2">
    <location>
        <begin position="29"/>
        <end position="263"/>
    </location>
</feature>
<dbReference type="RefSeq" id="WP_136347861.1">
    <property type="nucleotide sequence ID" value="NZ_SSOC01000003.1"/>
</dbReference>
<comment type="caution">
    <text evidence="4">The sequence shown here is derived from an EMBL/GenBank/DDBJ whole genome shotgun (WGS) entry which is preliminary data.</text>
</comment>
<dbReference type="SMART" id="SM00062">
    <property type="entry name" value="PBPb"/>
    <property type="match status" value="1"/>
</dbReference>
<dbReference type="PANTHER" id="PTHR35936">
    <property type="entry name" value="MEMBRANE-BOUND LYTIC MUREIN TRANSGLYCOSYLASE F"/>
    <property type="match status" value="1"/>
</dbReference>
<evidence type="ECO:0000256" key="1">
    <source>
        <dbReference type="ARBA" id="ARBA00022729"/>
    </source>
</evidence>
<dbReference type="Gene3D" id="3.40.190.10">
    <property type="entry name" value="Periplasmic binding protein-like II"/>
    <property type="match status" value="2"/>
</dbReference>
<keyword evidence="1 2" id="KW-0732">Signal</keyword>